<dbReference type="InterPro" id="IPR027304">
    <property type="entry name" value="Trigger_fact/SurA_dom_sf"/>
</dbReference>
<keyword evidence="2" id="KW-1003">Cell membrane</keyword>
<comment type="caution">
    <text evidence="15">The sequence shown here is derived from an EMBL/GenBank/DDBJ whole genome shotgun (WGS) entry which is preliminary data.</text>
</comment>
<dbReference type="InterPro" id="IPR023058">
    <property type="entry name" value="PPIase_PpiC_CS"/>
</dbReference>
<keyword evidence="3" id="KW-0997">Cell inner membrane</keyword>
<evidence type="ECO:0000256" key="11">
    <source>
        <dbReference type="PROSITE-ProRule" id="PRU00278"/>
    </source>
</evidence>
<dbReference type="PANTHER" id="PTHR47529">
    <property type="entry name" value="PEPTIDYL-PROLYL CIS-TRANS ISOMERASE D"/>
    <property type="match status" value="1"/>
</dbReference>
<dbReference type="PANTHER" id="PTHR47529:SF1">
    <property type="entry name" value="PERIPLASMIC CHAPERONE PPID"/>
    <property type="match status" value="1"/>
</dbReference>
<keyword evidence="7" id="KW-0143">Chaperone</keyword>
<evidence type="ECO:0000256" key="10">
    <source>
        <dbReference type="ARBA" id="ARBA00042775"/>
    </source>
</evidence>
<dbReference type="SUPFAM" id="SSF54534">
    <property type="entry name" value="FKBP-like"/>
    <property type="match status" value="1"/>
</dbReference>
<dbReference type="EMBL" id="BPMS01000003">
    <property type="protein sequence ID" value="GIZ87948.1"/>
    <property type="molecule type" value="Genomic_DNA"/>
</dbReference>
<keyword evidence="6 13" id="KW-0472">Membrane</keyword>
<evidence type="ECO:0000256" key="8">
    <source>
        <dbReference type="ARBA" id="ARBA00038408"/>
    </source>
</evidence>
<dbReference type="Gene3D" id="3.10.50.40">
    <property type="match status" value="1"/>
</dbReference>
<keyword evidence="12" id="KW-0175">Coiled coil</keyword>
<dbReference type="Pfam" id="PF13624">
    <property type="entry name" value="SurA_N_3"/>
    <property type="match status" value="1"/>
</dbReference>
<comment type="similarity">
    <text evidence="8">Belongs to the PpiD chaperone family.</text>
</comment>
<dbReference type="AlphaFoldDB" id="A0AA37CD59"/>
<sequence>MLQNIRDNSQGWIAKTIIGVIVVLMALTGFDAIIQSTSNSQNAADVNGEKITQSSLNAAVDMQRRQLIQQFGKDFDASLLDDKLLRQASLDSLVDRTLLLQGAKEAGMGFSDASLDQLILQTPAFQVDGKFNAARFDQILQQQGMGRMEFRERLKQDVLVSQLQASLAASNFVTDAELENFVRLDKQTRDFASQTIHIDTKSVDISDDELKAYYDEHKDQYMSPEQVVVEYVELRKESFFAQAEASDEELQALYQKEIANLAEQRRAAHILLEVNDKLSDEQAKAKLAEVAERLKQGEDFAKLAEEVSQDPGSASNGGDLGFAGPGVYDPEFEKSLYALKKDEVSAPVRSSFGWHLIKLLDVQAPEVPSFDSLKAKLEREVKAQQVEQRFVEAAKELEEASFEASDLAQPAQELGLQVQTSGAFGREGGEGVAANRQVVQAAFSPEVLEDGANSGAIELDPDTTLVLRVKEHKKPTLLPLEEVSVGIRDTLSRKKASEAAKAEGEALLAQLRDGGASGKDWKVVEAATRSQEGVEPEVLQALFRMAKPEDGKSSFAGLTLNNGDYVVLRLDGVGQAKAELSAEEKTSYRRFLASRAGQQDFAAYREQLKESADIERF</sequence>
<feature type="domain" description="PpiC" evidence="14">
    <location>
        <begin position="262"/>
        <end position="361"/>
    </location>
</feature>
<name>A0AA37CD59_AQUAC</name>
<evidence type="ECO:0000256" key="12">
    <source>
        <dbReference type="SAM" id="Coils"/>
    </source>
</evidence>
<evidence type="ECO:0000256" key="5">
    <source>
        <dbReference type="ARBA" id="ARBA00022989"/>
    </source>
</evidence>
<dbReference type="Proteomes" id="UP000887228">
    <property type="component" value="Unassembled WGS sequence"/>
</dbReference>
<keyword evidence="4 13" id="KW-0812">Transmembrane</keyword>
<feature type="transmembrane region" description="Helical" evidence="13">
    <location>
        <begin position="12"/>
        <end position="34"/>
    </location>
</feature>
<evidence type="ECO:0000256" key="3">
    <source>
        <dbReference type="ARBA" id="ARBA00022519"/>
    </source>
</evidence>
<dbReference type="Gene3D" id="1.10.4030.10">
    <property type="entry name" value="Porin chaperone SurA, peptide-binding domain"/>
    <property type="match status" value="1"/>
</dbReference>
<dbReference type="SUPFAM" id="SSF109998">
    <property type="entry name" value="Triger factor/SurA peptide-binding domain-like"/>
    <property type="match status" value="1"/>
</dbReference>
<evidence type="ECO:0000313" key="18">
    <source>
        <dbReference type="Proteomes" id="UP000887228"/>
    </source>
</evidence>
<evidence type="ECO:0000256" key="9">
    <source>
        <dbReference type="ARBA" id="ARBA00040743"/>
    </source>
</evidence>
<comment type="subcellular location">
    <subcellularLocation>
        <location evidence="1">Cell inner membrane</location>
        <topology evidence="1">Single-pass type II membrane protein</topology>
        <orientation evidence="1">Periplasmic side</orientation>
    </subcellularLocation>
</comment>
<evidence type="ECO:0000256" key="7">
    <source>
        <dbReference type="ARBA" id="ARBA00023186"/>
    </source>
</evidence>
<dbReference type="PROSITE" id="PS01096">
    <property type="entry name" value="PPIC_PPIASE_1"/>
    <property type="match status" value="1"/>
</dbReference>
<proteinExistence type="inferred from homology"/>
<dbReference type="Proteomes" id="UP000887212">
    <property type="component" value="Unassembled WGS sequence"/>
</dbReference>
<dbReference type="GO" id="GO:0003755">
    <property type="term" value="F:peptidyl-prolyl cis-trans isomerase activity"/>
    <property type="evidence" value="ECO:0007669"/>
    <property type="project" value="UniProtKB-KW"/>
</dbReference>
<dbReference type="InterPro" id="IPR052029">
    <property type="entry name" value="PpiD_chaperone"/>
</dbReference>
<evidence type="ECO:0000256" key="6">
    <source>
        <dbReference type="ARBA" id="ARBA00023136"/>
    </source>
</evidence>
<evidence type="ECO:0000256" key="4">
    <source>
        <dbReference type="ARBA" id="ARBA00022692"/>
    </source>
</evidence>
<evidence type="ECO:0000256" key="2">
    <source>
        <dbReference type="ARBA" id="ARBA00022475"/>
    </source>
</evidence>
<reference evidence="15 18" key="1">
    <citation type="submission" date="2021-07" db="EMBL/GenBank/DDBJ databases">
        <title>Whole genome sequencing of carbapenem-resistant Pseudomonas spp. isolated in Japan.</title>
        <authorList>
            <person name="Suzuki M."/>
            <person name="Maehana S."/>
            <person name="Kitasato H."/>
        </authorList>
    </citation>
    <scope>NUCLEOTIDE SEQUENCE</scope>
    <source>
        <strain evidence="15">KAM435</strain>
        <strain evidence="16 18">KAM436</strain>
    </source>
</reference>
<dbReference type="InterPro" id="IPR000297">
    <property type="entry name" value="PPIase_PpiC"/>
</dbReference>
<evidence type="ECO:0000256" key="1">
    <source>
        <dbReference type="ARBA" id="ARBA00004382"/>
    </source>
</evidence>
<gene>
    <name evidence="15" type="primary">ppiD</name>
    <name evidence="15" type="ORF">KAM435_12750</name>
    <name evidence="16" type="ORF">KAM436_12570</name>
</gene>
<dbReference type="EMBL" id="BPMT01000003">
    <property type="protein sequence ID" value="GIZ92289.1"/>
    <property type="molecule type" value="Genomic_DNA"/>
</dbReference>
<keyword evidence="11" id="KW-0697">Rotamase</keyword>
<dbReference type="PROSITE" id="PS50198">
    <property type="entry name" value="PPIC_PPIASE_2"/>
    <property type="match status" value="1"/>
</dbReference>
<dbReference type="InterPro" id="IPR046357">
    <property type="entry name" value="PPIase_dom_sf"/>
</dbReference>
<dbReference type="GO" id="GO:0005886">
    <property type="term" value="C:plasma membrane"/>
    <property type="evidence" value="ECO:0007669"/>
    <property type="project" value="UniProtKB-SubCell"/>
</dbReference>
<protein>
    <recommendedName>
        <fullName evidence="9">Periplasmic chaperone PpiD</fullName>
    </recommendedName>
    <alternativeName>
        <fullName evidence="10">Periplasmic folding chaperone</fullName>
    </alternativeName>
</protein>
<evidence type="ECO:0000313" key="17">
    <source>
        <dbReference type="Proteomes" id="UP000887212"/>
    </source>
</evidence>
<keyword evidence="5 13" id="KW-1133">Transmembrane helix</keyword>
<dbReference type="Pfam" id="PF00639">
    <property type="entry name" value="Rotamase"/>
    <property type="match status" value="1"/>
</dbReference>
<keyword evidence="11 15" id="KW-0413">Isomerase</keyword>
<evidence type="ECO:0000259" key="14">
    <source>
        <dbReference type="PROSITE" id="PS50198"/>
    </source>
</evidence>
<accession>A0AA37CD59</accession>
<dbReference type="RefSeq" id="WP_203787048.1">
    <property type="nucleotide sequence ID" value="NZ_AP024354.1"/>
</dbReference>
<evidence type="ECO:0000256" key="13">
    <source>
        <dbReference type="SAM" id="Phobius"/>
    </source>
</evidence>
<evidence type="ECO:0000313" key="15">
    <source>
        <dbReference type="EMBL" id="GIZ87948.1"/>
    </source>
</evidence>
<feature type="coiled-coil region" evidence="12">
    <location>
        <begin position="374"/>
        <end position="403"/>
    </location>
</feature>
<evidence type="ECO:0000313" key="16">
    <source>
        <dbReference type="EMBL" id="GIZ92289.1"/>
    </source>
</evidence>
<organism evidence="15 17">
    <name type="scientific">Aquipseudomonas alcaligenes</name>
    <name type="common">Pseudomonas alcaligenes</name>
    <dbReference type="NCBI Taxonomy" id="43263"/>
    <lineage>
        <taxon>Bacteria</taxon>
        <taxon>Pseudomonadati</taxon>
        <taxon>Pseudomonadota</taxon>
        <taxon>Gammaproteobacteria</taxon>
        <taxon>Pseudomonadales</taxon>
        <taxon>Pseudomonadaceae</taxon>
        <taxon>Aquipseudomonas</taxon>
    </lineage>
</organism>